<evidence type="ECO:0000256" key="8">
    <source>
        <dbReference type="ARBA" id="ARBA00023304"/>
    </source>
</evidence>
<keyword evidence="3 9" id="KW-0028">Amino-acid biosynthesis</keyword>
<organism evidence="11 12">
    <name type="scientific">Methanocaldococcus lauensis</name>
    <dbReference type="NCBI Taxonomy" id="2546128"/>
    <lineage>
        <taxon>Archaea</taxon>
        <taxon>Methanobacteriati</taxon>
        <taxon>Methanobacteriota</taxon>
        <taxon>Methanomada group</taxon>
        <taxon>Methanococci</taxon>
        <taxon>Methanococcales</taxon>
        <taxon>Methanocaldococcaceae</taxon>
        <taxon>Methanocaldococcus</taxon>
    </lineage>
</organism>
<dbReference type="NCBIfam" id="TIGR01343">
    <property type="entry name" value="hacA_fam"/>
    <property type="match status" value="1"/>
</dbReference>
<dbReference type="GO" id="GO:0003861">
    <property type="term" value="F:3-isopropylmalate dehydratase activity"/>
    <property type="evidence" value="ECO:0007669"/>
    <property type="project" value="UniProtKB-UniRule"/>
</dbReference>
<keyword evidence="12" id="KW-1185">Reference proteome</keyword>
<dbReference type="GO" id="GO:0051539">
    <property type="term" value="F:4 iron, 4 sulfur cluster binding"/>
    <property type="evidence" value="ECO:0007669"/>
    <property type="project" value="UniProtKB-KW"/>
</dbReference>
<name>A0A8D6PQW0_9EURY</name>
<keyword evidence="11" id="KW-0413">Isomerase</keyword>
<dbReference type="SUPFAM" id="SSF53732">
    <property type="entry name" value="Aconitase iron-sulfur domain"/>
    <property type="match status" value="1"/>
</dbReference>
<dbReference type="NCBIfam" id="TIGR02086">
    <property type="entry name" value="IPMI_arch"/>
    <property type="match status" value="1"/>
</dbReference>
<evidence type="ECO:0000313" key="11">
    <source>
        <dbReference type="EMBL" id="CAB3288419.1"/>
    </source>
</evidence>
<proteinExistence type="inferred from homology"/>
<keyword evidence="6 9" id="KW-0411">Iron-sulfur</keyword>
<dbReference type="InterPro" id="IPR036008">
    <property type="entry name" value="Aconitase_4Fe-4S_dom"/>
</dbReference>
<comment type="similarity">
    <text evidence="9">Belongs to the aconitase/IPM isomerase family. LeuC type 2 subfamily.</text>
</comment>
<dbReference type="NCBIfam" id="NF001614">
    <property type="entry name" value="PRK00402.1"/>
    <property type="match status" value="1"/>
</dbReference>
<dbReference type="InterPro" id="IPR018136">
    <property type="entry name" value="Aconitase_4Fe-4S_BS"/>
</dbReference>
<reference evidence="11 12" key="1">
    <citation type="submission" date="2020-04" db="EMBL/GenBank/DDBJ databases">
        <authorList>
            <consortium name="Genoscope - CEA"/>
            <person name="William W."/>
        </authorList>
    </citation>
    <scope>NUCLEOTIDE SEQUENCE [LARGE SCALE GENOMIC DNA]</scope>
    <source>
        <strain evidence="11 12">SG7</strain>
    </source>
</reference>
<evidence type="ECO:0000256" key="1">
    <source>
        <dbReference type="ARBA" id="ARBA00022430"/>
    </source>
</evidence>
<keyword evidence="7 9" id="KW-0456">Lyase</keyword>
<protein>
    <recommendedName>
        <fullName evidence="9">3-isopropylmalate dehydratase large subunit</fullName>
        <ecNumber evidence="9">4.2.1.33</ecNumber>
    </recommendedName>
    <alternativeName>
        <fullName evidence="9">Alpha-IPM isomerase</fullName>
        <shortName evidence="9">IPMI</shortName>
    </alternativeName>
    <alternativeName>
        <fullName evidence="9">Isopropylmalate isomerase</fullName>
    </alternativeName>
</protein>
<evidence type="ECO:0000256" key="7">
    <source>
        <dbReference type="ARBA" id="ARBA00023239"/>
    </source>
</evidence>
<dbReference type="GO" id="GO:0046872">
    <property type="term" value="F:metal ion binding"/>
    <property type="evidence" value="ECO:0007669"/>
    <property type="project" value="UniProtKB-KW"/>
</dbReference>
<keyword evidence="1 9" id="KW-0432">Leucine biosynthesis</keyword>
<evidence type="ECO:0000313" key="12">
    <source>
        <dbReference type="Proteomes" id="UP000679213"/>
    </source>
</evidence>
<dbReference type="EC" id="4.2.1.33" evidence="9"/>
<keyword evidence="8 9" id="KW-0100">Branched-chain amino acid biosynthesis</keyword>
<dbReference type="GO" id="GO:0009098">
    <property type="term" value="P:L-leucine biosynthetic process"/>
    <property type="evidence" value="ECO:0007669"/>
    <property type="project" value="UniProtKB-UniRule"/>
</dbReference>
<dbReference type="AlphaFoldDB" id="A0A8D6PQW0"/>
<dbReference type="Pfam" id="PF00330">
    <property type="entry name" value="Aconitase"/>
    <property type="match status" value="1"/>
</dbReference>
<sequence length="425" mass="46220">MGMTIVEKILAKASGKKEVSPGDIVMANIDVAMVHDITGPLTVNTLKEYGIEKVWNPEKIVILFDHQVPADSIKAAENHILMRKFVKEQGIKYFYDIREGVCHQVLPEKGHIAPGEVVVGADSHTCTHGAFGAFATGIGSTDMAHVFATGKLWFKVPETIYFNITGDLQPYVTSKDVILSIIGEVGVDGATYKACQFGGETVKKMSIASRMTMTNMAIEMGGKTGIIEPDEKTIQYVKEAMKKHGTERPFEIVKGDEDAEFAEVYEIEADKIEPVFACPHNVDNVKPAREVAGKPIDQVFIGSCTNGRLEDLRMAIEIIDKHGGIADDVRVIVTPASREEYLKALKEGIIEKFLKYGCVVTNPSCSACMGSLYGVLGPGEVCVSTSNRNFRGRQGSLEAEIYLASPITAAACAVKGELVDPRDLE</sequence>
<dbReference type="InterPro" id="IPR050067">
    <property type="entry name" value="IPM_dehydratase_rel_enz"/>
</dbReference>
<feature type="binding site" evidence="9">
    <location>
        <position position="304"/>
    </location>
    <ligand>
        <name>[4Fe-4S] cluster</name>
        <dbReference type="ChEBI" id="CHEBI:49883"/>
    </ligand>
</feature>
<dbReference type="PANTHER" id="PTHR43822:SF22">
    <property type="entry name" value="ISOPROPYLMALATE_CITRAMALATE ISOMERASE LARGE SUBUNIT"/>
    <property type="match status" value="1"/>
</dbReference>
<comment type="catalytic activity">
    <reaction evidence="9">
        <text>(2R,3S)-3-isopropylmalate = (2S)-2-isopropylmalate</text>
        <dbReference type="Rhea" id="RHEA:32287"/>
        <dbReference type="ChEBI" id="CHEBI:1178"/>
        <dbReference type="ChEBI" id="CHEBI:35121"/>
        <dbReference type="EC" id="4.2.1.33"/>
    </reaction>
</comment>
<evidence type="ECO:0000259" key="10">
    <source>
        <dbReference type="Pfam" id="PF00330"/>
    </source>
</evidence>
<dbReference type="PROSITE" id="PS01244">
    <property type="entry name" value="ACONITASE_2"/>
    <property type="match status" value="1"/>
</dbReference>
<dbReference type="KEGG" id="mesg:MLAUSG7_0717"/>
<keyword evidence="4 9" id="KW-0479">Metal-binding</keyword>
<dbReference type="Gene3D" id="3.30.499.10">
    <property type="entry name" value="Aconitase, domain 3"/>
    <property type="match status" value="2"/>
</dbReference>
<keyword evidence="5 9" id="KW-0408">Iron</keyword>
<accession>A0A8D6PQW0</accession>
<dbReference type="InterPro" id="IPR015931">
    <property type="entry name" value="Acnase/IPM_dHydase_lsu_aba_1/3"/>
</dbReference>
<feature type="binding site" evidence="9">
    <location>
        <position position="368"/>
    </location>
    <ligand>
        <name>[4Fe-4S] cluster</name>
        <dbReference type="ChEBI" id="CHEBI:49883"/>
    </ligand>
</feature>
<dbReference type="RefSeq" id="WP_214400571.1">
    <property type="nucleotide sequence ID" value="NZ_LR792632.1"/>
</dbReference>
<dbReference type="InterPro" id="IPR001030">
    <property type="entry name" value="Acoase/IPM_deHydtase_lsu_aba"/>
</dbReference>
<evidence type="ECO:0000256" key="3">
    <source>
        <dbReference type="ARBA" id="ARBA00022605"/>
    </source>
</evidence>
<dbReference type="PRINTS" id="PR00415">
    <property type="entry name" value="ACONITASE"/>
</dbReference>
<dbReference type="PROSITE" id="PS00450">
    <property type="entry name" value="ACONITASE_1"/>
    <property type="match status" value="1"/>
</dbReference>
<evidence type="ECO:0000256" key="9">
    <source>
        <dbReference type="HAMAP-Rule" id="MF_01027"/>
    </source>
</evidence>
<dbReference type="GeneID" id="65883523"/>
<comment type="function">
    <text evidence="9">Catalyzes the isomerization between 2-isopropylmalate and 3-isopropylmalate, via the formation of 2-isopropylmaleate.</text>
</comment>
<evidence type="ECO:0000256" key="6">
    <source>
        <dbReference type="ARBA" id="ARBA00023014"/>
    </source>
</evidence>
<dbReference type="GO" id="GO:0016853">
    <property type="term" value="F:isomerase activity"/>
    <property type="evidence" value="ECO:0007669"/>
    <property type="project" value="UniProtKB-KW"/>
</dbReference>
<dbReference type="PANTHER" id="PTHR43822">
    <property type="entry name" value="HOMOACONITASE, MITOCHONDRIAL-RELATED"/>
    <property type="match status" value="1"/>
</dbReference>
<feature type="binding site" evidence="9">
    <location>
        <position position="365"/>
    </location>
    <ligand>
        <name>[4Fe-4S] cluster</name>
        <dbReference type="ChEBI" id="CHEBI:49883"/>
    </ligand>
</feature>
<dbReference type="EMBL" id="LR792632">
    <property type="protein sequence ID" value="CAB3288419.1"/>
    <property type="molecule type" value="Genomic_DNA"/>
</dbReference>
<comment type="subunit">
    <text evidence="9">Heterodimer of LeuC and LeuD.</text>
</comment>
<dbReference type="InterPro" id="IPR033941">
    <property type="entry name" value="IPMI_cat"/>
</dbReference>
<gene>
    <name evidence="9 11" type="primary">leuC</name>
    <name evidence="11" type="ORF">MLAUSG7_0717</name>
</gene>
<feature type="domain" description="Aconitase/3-isopropylmalate dehydratase large subunit alpha/beta/alpha" evidence="10">
    <location>
        <begin position="8"/>
        <end position="288"/>
    </location>
</feature>
<dbReference type="HAMAP" id="MF_01027">
    <property type="entry name" value="LeuC_type2"/>
    <property type="match status" value="1"/>
</dbReference>
<dbReference type="UniPathway" id="UPA00048">
    <property type="reaction ID" value="UER00071"/>
</dbReference>
<evidence type="ECO:0000256" key="2">
    <source>
        <dbReference type="ARBA" id="ARBA00022485"/>
    </source>
</evidence>
<keyword evidence="2 9" id="KW-0004">4Fe-4S</keyword>
<dbReference type="InterPro" id="IPR011826">
    <property type="entry name" value="HAcnase/IPMdehydase_lsu_prok"/>
</dbReference>
<comment type="cofactor">
    <cofactor evidence="9">
        <name>[4Fe-4S] cluster</name>
        <dbReference type="ChEBI" id="CHEBI:49883"/>
    </cofactor>
    <text evidence="9">Binds 1 [4Fe-4S] cluster per subunit.</text>
</comment>
<evidence type="ECO:0000256" key="4">
    <source>
        <dbReference type="ARBA" id="ARBA00022723"/>
    </source>
</evidence>
<comment type="pathway">
    <text evidence="9">Amino-acid biosynthesis; L-leucine biosynthesis; L-leucine from 3-methyl-2-oxobutanoate: step 2/4.</text>
</comment>
<dbReference type="InterPro" id="IPR006251">
    <property type="entry name" value="Homoacnase/IPMdehydase_lsu"/>
</dbReference>
<evidence type="ECO:0000256" key="5">
    <source>
        <dbReference type="ARBA" id="ARBA00023004"/>
    </source>
</evidence>
<dbReference type="Proteomes" id="UP000679213">
    <property type="component" value="Chromosome I"/>
</dbReference>
<dbReference type="CDD" id="cd01583">
    <property type="entry name" value="IPMI"/>
    <property type="match status" value="1"/>
</dbReference>